<feature type="transmembrane region" description="Helical" evidence="7">
    <location>
        <begin position="206"/>
        <end position="228"/>
    </location>
</feature>
<reference evidence="10" key="1">
    <citation type="submission" date="2018-02" db="EMBL/GenBank/DDBJ databases">
        <authorList>
            <person name="Holder M.E."/>
            <person name="Ajami N.J."/>
            <person name="Petrosino J.F."/>
        </authorList>
    </citation>
    <scope>NUCLEOTIDE SEQUENCE [LARGE SCALE GENOMIC DNA]</scope>
    <source>
        <strain evidence="10">CCUG 47711</strain>
    </source>
</reference>
<evidence type="ECO:0000256" key="6">
    <source>
        <dbReference type="ARBA" id="ARBA00023136"/>
    </source>
</evidence>
<gene>
    <name evidence="9" type="ORF">C5Q98_05680</name>
</gene>
<keyword evidence="4 7" id="KW-0812">Transmembrane</keyword>
<feature type="transmembrane region" description="Helical" evidence="7">
    <location>
        <begin position="21"/>
        <end position="46"/>
    </location>
</feature>
<evidence type="ECO:0000256" key="5">
    <source>
        <dbReference type="ARBA" id="ARBA00022989"/>
    </source>
</evidence>
<keyword evidence="2 7" id="KW-0813">Transport</keyword>
<evidence type="ECO:0000256" key="4">
    <source>
        <dbReference type="ARBA" id="ARBA00022692"/>
    </source>
</evidence>
<dbReference type="Pfam" id="PF00528">
    <property type="entry name" value="BPD_transp_1"/>
    <property type="match status" value="1"/>
</dbReference>
<protein>
    <submittedName>
        <fullName evidence="9">Sugar ABC transporter permease</fullName>
    </submittedName>
</protein>
<dbReference type="PANTHER" id="PTHR30193">
    <property type="entry name" value="ABC TRANSPORTER PERMEASE PROTEIN"/>
    <property type="match status" value="1"/>
</dbReference>
<keyword evidence="5 7" id="KW-1133">Transmembrane helix</keyword>
<feature type="transmembrane region" description="Helical" evidence="7">
    <location>
        <begin position="266"/>
        <end position="288"/>
    </location>
</feature>
<dbReference type="Proteomes" id="UP000237947">
    <property type="component" value="Chromosome"/>
</dbReference>
<evidence type="ECO:0000313" key="9">
    <source>
        <dbReference type="EMBL" id="AVM43143.1"/>
    </source>
</evidence>
<feature type="transmembrane region" description="Helical" evidence="7">
    <location>
        <begin position="78"/>
        <end position="101"/>
    </location>
</feature>
<comment type="similarity">
    <text evidence="7">Belongs to the binding-protein-dependent transport system permease family.</text>
</comment>
<accession>A0A2S0KQ37</accession>
<organism evidence="9 10">
    <name type="scientific">Fastidiosipila sanguinis</name>
    <dbReference type="NCBI Taxonomy" id="236753"/>
    <lineage>
        <taxon>Bacteria</taxon>
        <taxon>Bacillati</taxon>
        <taxon>Bacillota</taxon>
        <taxon>Clostridia</taxon>
        <taxon>Eubacteriales</taxon>
        <taxon>Oscillospiraceae</taxon>
        <taxon>Fastidiosipila</taxon>
    </lineage>
</organism>
<dbReference type="CDD" id="cd06261">
    <property type="entry name" value="TM_PBP2"/>
    <property type="match status" value="1"/>
</dbReference>
<feature type="domain" description="ABC transmembrane type-1" evidence="8">
    <location>
        <begin position="76"/>
        <end position="287"/>
    </location>
</feature>
<evidence type="ECO:0000259" key="8">
    <source>
        <dbReference type="PROSITE" id="PS50928"/>
    </source>
</evidence>
<feature type="transmembrane region" description="Helical" evidence="7">
    <location>
        <begin position="162"/>
        <end position="185"/>
    </location>
</feature>
<keyword evidence="3" id="KW-1003">Cell membrane</keyword>
<dbReference type="KEGG" id="fsa:C5Q98_05680"/>
<dbReference type="PROSITE" id="PS50928">
    <property type="entry name" value="ABC_TM1"/>
    <property type="match status" value="1"/>
</dbReference>
<dbReference type="AlphaFoldDB" id="A0A2S0KQ37"/>
<keyword evidence="10" id="KW-1185">Reference proteome</keyword>
<comment type="subcellular location">
    <subcellularLocation>
        <location evidence="1 7">Cell membrane</location>
        <topology evidence="1 7">Multi-pass membrane protein</topology>
    </subcellularLocation>
</comment>
<evidence type="ECO:0000256" key="2">
    <source>
        <dbReference type="ARBA" id="ARBA00022448"/>
    </source>
</evidence>
<dbReference type="SUPFAM" id="SSF161098">
    <property type="entry name" value="MetI-like"/>
    <property type="match status" value="1"/>
</dbReference>
<evidence type="ECO:0000256" key="1">
    <source>
        <dbReference type="ARBA" id="ARBA00004651"/>
    </source>
</evidence>
<dbReference type="GO" id="GO:0005886">
    <property type="term" value="C:plasma membrane"/>
    <property type="evidence" value="ECO:0007669"/>
    <property type="project" value="UniProtKB-SubCell"/>
</dbReference>
<evidence type="ECO:0000313" key="10">
    <source>
        <dbReference type="Proteomes" id="UP000237947"/>
    </source>
</evidence>
<dbReference type="InterPro" id="IPR051393">
    <property type="entry name" value="ABC_transporter_permease"/>
</dbReference>
<evidence type="ECO:0000256" key="7">
    <source>
        <dbReference type="RuleBase" id="RU363032"/>
    </source>
</evidence>
<dbReference type="GO" id="GO:0055085">
    <property type="term" value="P:transmembrane transport"/>
    <property type="evidence" value="ECO:0007669"/>
    <property type="project" value="InterPro"/>
</dbReference>
<dbReference type="PANTHER" id="PTHR30193:SF1">
    <property type="entry name" value="ABC TRANSPORTER PERMEASE PROTEIN YESP-RELATED"/>
    <property type="match status" value="1"/>
</dbReference>
<keyword evidence="6 7" id="KW-0472">Membrane</keyword>
<dbReference type="InterPro" id="IPR035906">
    <property type="entry name" value="MetI-like_sf"/>
</dbReference>
<dbReference type="Gene3D" id="1.10.3720.10">
    <property type="entry name" value="MetI-like"/>
    <property type="match status" value="1"/>
</dbReference>
<evidence type="ECO:0000256" key="3">
    <source>
        <dbReference type="ARBA" id="ARBA00022475"/>
    </source>
</evidence>
<name>A0A2S0KQ37_9FIRM</name>
<dbReference type="InterPro" id="IPR000515">
    <property type="entry name" value="MetI-like"/>
</dbReference>
<dbReference type="OrthoDB" id="9788108at2"/>
<feature type="transmembrane region" description="Helical" evidence="7">
    <location>
        <begin position="113"/>
        <end position="134"/>
    </location>
</feature>
<proteinExistence type="inferred from homology"/>
<dbReference type="EMBL" id="CP027226">
    <property type="protein sequence ID" value="AVM43143.1"/>
    <property type="molecule type" value="Genomic_DNA"/>
</dbReference>
<sequence length="304" mass="34019">MSKRKDAKKNRLYSRSTPYLFLLPWFIGLILFTAGPLLMSLIMSFFNWPVIGSPEFVGLNNYVTMFTQDPQFWSSLKITMLFTVIFVPLKLVLALVLALIISKNIKGATAFRVAFYLPTVISSVAVSIIFDWMLNSEFGIINYLLSLIGIKGPDWLNNPSSAFAALIMASIWSVGSLMLVFYTALKGVPIDVYEAATIDGASEMRQFFSITLPLITPTILFNTVTSIITTLQSLDLVMLLTKGGPLRSTHMYGLFVYNNAFDKHKLGYAAANAWVMFIIIMILTALVFKSSDFWVYTKKKGGKK</sequence>